<dbReference type="PROSITE" id="PS51257">
    <property type="entry name" value="PROKAR_LIPOPROTEIN"/>
    <property type="match status" value="1"/>
</dbReference>
<dbReference type="InterPro" id="IPR051465">
    <property type="entry name" value="Cell_Envelope_Struct_Comp"/>
</dbReference>
<reference evidence="3" key="1">
    <citation type="submission" date="2020-02" db="EMBL/GenBank/DDBJ databases">
        <authorList>
            <person name="Shen X.-R."/>
            <person name="Zhang Y.-X."/>
        </authorList>
    </citation>
    <scope>NUCLEOTIDE SEQUENCE</scope>
    <source>
        <strain evidence="3">SYP-B3998</strain>
    </source>
</reference>
<proteinExistence type="predicted"/>
<dbReference type="InterPro" id="IPR011050">
    <property type="entry name" value="Pectin_lyase_fold/virulence"/>
</dbReference>
<dbReference type="PANTHER" id="PTHR43308:SF5">
    <property type="entry name" value="S-LAYER PROTEIN _ PEPTIDOGLYCAN ENDO-BETA-N-ACETYLGLUCOSAMINIDASE"/>
    <property type="match status" value="1"/>
</dbReference>
<dbReference type="InterPro" id="IPR006626">
    <property type="entry name" value="PbH1"/>
</dbReference>
<accession>A0A6G4A3Z0</accession>
<organism evidence="3">
    <name type="scientific">Paenibacillus sp. SYP-B3998</name>
    <dbReference type="NCBI Taxonomy" id="2678564"/>
    <lineage>
        <taxon>Bacteria</taxon>
        <taxon>Bacillati</taxon>
        <taxon>Bacillota</taxon>
        <taxon>Bacilli</taxon>
        <taxon>Bacillales</taxon>
        <taxon>Paenibacillaceae</taxon>
        <taxon>Paenibacillus</taxon>
    </lineage>
</organism>
<feature type="domain" description="SLH" evidence="2">
    <location>
        <begin position="1931"/>
        <end position="1991"/>
    </location>
</feature>
<dbReference type="SUPFAM" id="SSF51126">
    <property type="entry name" value="Pectin lyase-like"/>
    <property type="match status" value="1"/>
</dbReference>
<dbReference type="Pfam" id="PF00395">
    <property type="entry name" value="SLH"/>
    <property type="match status" value="3"/>
</dbReference>
<feature type="signal peptide" evidence="1">
    <location>
        <begin position="1"/>
        <end position="41"/>
    </location>
</feature>
<feature type="domain" description="SLH" evidence="2">
    <location>
        <begin position="2056"/>
        <end position="2114"/>
    </location>
</feature>
<sequence>MIDEREGYGSSLFNRRNIRFVMLWMLLLVGACLGLAGSAYAASFTVTTTADSVDSSPGNGACADSNGQCSVRAALMETNALAGLDVIDIPENIYTLTLGQQLEIKDQVKLIGSSNNPNSTIIQAASSAAAATHRVLEINPALDVNGYDVTIQGLTIRNGKAPDLNGYGGGGIGGDIGVKTLAISQSIIEKNIASQEGFGGGLFISGAAAGKVQLTDTIIRNNTAGESASSSYGSQGGGAYLEGDMGLEVSNLTVQNNTSYGLGGGMAIVSASQSLRSVTIGSSVISGNTAVSKNGGSEGRAGGLYLGTPAVVTDTTLSANNAGGDGGGLVLDFFTGSVSLTNVAVTSNTAARGGGMFINANKAPILTSTSITGNTGGNVAVNPEGTDMQVTIVPTGTFSQGKTGVHYTITVRNNGKVKTNGTVTATITLPTGLTATKLAGSGWNCPAGTLTCSRSDVLNGESNYPIDVTVNVAANAERTLRSTVEVSGGDELDVSNDTGYHDTTVLSSDASLQGLSTTNAVLKETFAPGTLAYTADVPFAVNSLTVKPTVNESHAKVKVTLNSKEVGDGKESEPLDLGVDINTITIDVTAEDGTTKRTYKITVNRAAQSKNANLSDLFVDGTSITGFASDTLAYTVNVPNVTTAVTVTGTKADATASVVVAGGSNLTVGSNTVTVTVTAEDGTKKKTYTITVIRAKSNNANLNDLKINGTSITGFASGKLAYTVNVPNPTTSVTLVGTKADATATVTVTGGSNLIVGDNTVTVKVTAQDGTTEVVYTVTVVRVKSSDASLSDLKVDGTSITGFVPNTLAYKVPVSNATTAVTVTGTKADATASVADAVGGSDLVVGDNKVTVTVTAEDGTVRTYTVTVVRAGSDNASLSDLKVDGTSITGFASGTLAYAVNVPNATTVVTVTGTKADATATVVVAGGSNLTVGSNTVTVTVTAEDGTTKKTYTITIIRAKSNNANLSDLKVDETSIANFAPGTLAYKVNVPNVTTAVTVTGTKADATATVTVTGGSNLIVGDNTVTIKVSAQDGTTEVIYTVTVVRAKSSDASLSDLKVDGASITNFASGKLEYKVNVPNATTAVTVTGTKADATASVADAVGGSDLVVGDNKVTVTVTAQDGTVQTYTVTVVRAGSDNASLSDLKVDETSIAGFASGTLAYTVPVPNATTAVTVTGTKADATATVVVTGGSNLVVGDNKVTVTVTAQNGTTQTYTITVIRAKSNNANLSDLKVDETSIANFAPGTLAYKVNVPNATTAVKVTGTKSDATATVTVTGGSNLIVGDNRVTVTVTAQDGTTEVIYTVTVVRAAQNSDASLSDLKVNGTSITGFAPGRLTYTVPVPNATTAVTVIGTKADAKASVADAVGGSNLIVGSNTVTVTVTAEDGTKKTYTITVVRAKSDNKSFTFLLNTNGNSQEIIWDKATNTASANVTSAVYSATVTGTVYDPASILTINDINVVSGKPTTIDLNDGLNPILVKVTAQDLSVQEYVLNIMRYGNAGLKGLTVSGVDLTPPFNLDSLTYAGSVPYAVSSVTVTASVYDPNATVTVMGLKVVSGTPSVPINLAVGQNEILVRVTPTFGVTQPYTITLTRAASNDVGLAGIVVNNGLVAVTSGIDGKYYATVSESTYNLIVKPQSTDPASRIKVNGVDVDRQGNSNIIPLSYGINEITIVVTSEDGTAQAYKLLVTRQQQDKQQGNGGGGGGPISPQVKVKLIVGDNGNSIHVDVQRERTVNGRVTDRVAITPEVIKQIEEAAGGKLNSLKLVIPQIPEGSDEFMINLPKNTLQDLVGWGSEVSIVTEDVQVTLPKATITGALQLKEELYVRFISNQTNEMKQAAKKRVLAAQLVTKAAGNGKAELLGWPMTIETNLNNQETKLNFSLKGVKIPVDPKERNAFLASLGVYIEHSDGEKELLKGTIQYDAQKNPLSIEIVITKFSTFSLIEIQKTPIETVTYARWTDGYPDGTFQPYQSITRAEAATILVKAMNLPKPLNSLQKFMDVSDSHWAADVIHQVQGAGLLGGYPDGSFKPDAPITRAELAAIIVRLKKLEVAESAQSFTDTKGHWAANYIQTAKIAGLVAGYEDGSFRPDQKLTRAEAVKAMNSLLGRPTPELGKDVWSDVSKKDWFWLDVQSASQSFSNTSYEDGTSNAVIIP</sequence>
<protein>
    <recommendedName>
        <fullName evidence="2">SLH domain-containing protein</fullName>
    </recommendedName>
</protein>
<keyword evidence="1" id="KW-0732">Signal</keyword>
<dbReference type="InterPro" id="IPR025883">
    <property type="entry name" value="Cadherin-like_domain"/>
</dbReference>
<dbReference type="InterPro" id="IPR001119">
    <property type="entry name" value="SLH_dom"/>
</dbReference>
<dbReference type="RefSeq" id="WP_163952628.1">
    <property type="nucleotide sequence ID" value="NZ_JAAIKC010000013.1"/>
</dbReference>
<feature type="chain" id="PRO_5026086497" description="SLH domain-containing protein" evidence="1">
    <location>
        <begin position="42"/>
        <end position="2152"/>
    </location>
</feature>
<gene>
    <name evidence="3" type="ORF">GK047_24320</name>
</gene>
<dbReference type="PANTHER" id="PTHR43308">
    <property type="entry name" value="OUTER MEMBRANE PROTEIN ALPHA-RELATED"/>
    <property type="match status" value="1"/>
</dbReference>
<dbReference type="Pfam" id="PF12733">
    <property type="entry name" value="Cadherin-like"/>
    <property type="match status" value="13"/>
</dbReference>
<comment type="caution">
    <text evidence="3">The sequence shown here is derived from an EMBL/GenBank/DDBJ whole genome shotgun (WGS) entry which is preliminary data.</text>
</comment>
<evidence type="ECO:0000256" key="1">
    <source>
        <dbReference type="SAM" id="SignalP"/>
    </source>
</evidence>
<evidence type="ECO:0000259" key="2">
    <source>
        <dbReference type="PROSITE" id="PS51272"/>
    </source>
</evidence>
<dbReference type="PROSITE" id="PS51272">
    <property type="entry name" value="SLH"/>
    <property type="match status" value="3"/>
</dbReference>
<dbReference type="EMBL" id="JAAIKC010000013">
    <property type="protein sequence ID" value="NEW09105.1"/>
    <property type="molecule type" value="Genomic_DNA"/>
</dbReference>
<evidence type="ECO:0000313" key="3">
    <source>
        <dbReference type="EMBL" id="NEW09105.1"/>
    </source>
</evidence>
<name>A0A6G4A3Z0_9BACL</name>
<feature type="domain" description="SLH" evidence="2">
    <location>
        <begin position="1992"/>
        <end position="2055"/>
    </location>
</feature>
<dbReference type="SMART" id="SM00710">
    <property type="entry name" value="PbH1"/>
    <property type="match status" value="10"/>
</dbReference>